<proteinExistence type="predicted"/>
<reference evidence="1 2" key="1">
    <citation type="journal article" date="2018" name="Nat. Ecol. Evol.">
        <title>Pezizomycetes genomes reveal the molecular basis of ectomycorrhizal truffle lifestyle.</title>
        <authorList>
            <person name="Murat C."/>
            <person name="Payen T."/>
            <person name="Noel B."/>
            <person name="Kuo A."/>
            <person name="Morin E."/>
            <person name="Chen J."/>
            <person name="Kohler A."/>
            <person name="Krizsan K."/>
            <person name="Balestrini R."/>
            <person name="Da Silva C."/>
            <person name="Montanini B."/>
            <person name="Hainaut M."/>
            <person name="Levati E."/>
            <person name="Barry K.W."/>
            <person name="Belfiori B."/>
            <person name="Cichocki N."/>
            <person name="Clum A."/>
            <person name="Dockter R.B."/>
            <person name="Fauchery L."/>
            <person name="Guy J."/>
            <person name="Iotti M."/>
            <person name="Le Tacon F."/>
            <person name="Lindquist E.A."/>
            <person name="Lipzen A."/>
            <person name="Malagnac F."/>
            <person name="Mello A."/>
            <person name="Molinier V."/>
            <person name="Miyauchi S."/>
            <person name="Poulain J."/>
            <person name="Riccioni C."/>
            <person name="Rubini A."/>
            <person name="Sitrit Y."/>
            <person name="Splivallo R."/>
            <person name="Traeger S."/>
            <person name="Wang M."/>
            <person name="Zifcakova L."/>
            <person name="Wipf D."/>
            <person name="Zambonelli A."/>
            <person name="Paolocci F."/>
            <person name="Nowrousian M."/>
            <person name="Ottonello S."/>
            <person name="Baldrian P."/>
            <person name="Spatafora J.W."/>
            <person name="Henrissat B."/>
            <person name="Nagy L.G."/>
            <person name="Aury J.M."/>
            <person name="Wincker P."/>
            <person name="Grigoriev I.V."/>
            <person name="Bonfante P."/>
            <person name="Martin F.M."/>
        </authorList>
    </citation>
    <scope>NUCLEOTIDE SEQUENCE [LARGE SCALE GENOMIC DNA]</scope>
    <source>
        <strain evidence="1 2">120613-1</strain>
    </source>
</reference>
<evidence type="ECO:0000313" key="1">
    <source>
        <dbReference type="EMBL" id="RPA89779.1"/>
    </source>
</evidence>
<dbReference type="EMBL" id="ML120555">
    <property type="protein sequence ID" value="RPA89779.1"/>
    <property type="molecule type" value="Genomic_DNA"/>
</dbReference>
<dbReference type="OrthoDB" id="9937106at2759"/>
<feature type="non-terminal residue" evidence="1">
    <location>
        <position position="1"/>
    </location>
</feature>
<name>A0A3N4IUZ1_9PEZI</name>
<sequence length="635" mass="70154">KSEAFPDLLNSESLVVSEVTANIWNSNSEVFSKLLNSVSVVVNSKSFEYLSEAFTDILNITANLLNMTANSLNITANFLNITEYLLNSKLEVFTKIINKYKPEVFMKILNIKFSKVVTANICISKQVVFTNLWKSKLVVELVVTSNTLNISVGTPNLLNSKLEVFTNLFEYNCKSWEYNCKYLEYESLIVSEVTTNIWNITGSLLNMSIVTANLYNSKSEVFTNLYNTVTTNLLNFKLEVFTNFLKISKQELFANLLNSKPVVESVVTAKPVNNKSRYSSIFLHIIENILNISKSTVVLSGVTVNNLNITASLLNITSNLLNSKPVVTANVLNIIANIWNSNSEVFKNILNKVFSNVLNSISVVVSIMVSYFLITTTNLLNMSVLNTNLLNKKLVRSIYKYFEYNCKSFEYKPIVVSVVVAHFFNIRGLSGLTANLLNSTPQVFKNLLNSIPLTARIESSAVSAAGVLHLSTPDAGKYPPYSATRIESSTVSAAGVRALSPLDTGILLPAGIQAGPSMVATVHQQAQLPIDIDNSLYKHHHTWSSGYQDGRSGVFPLYSTINSPLEWPLPLFAEDSICPTGLLRNALQGAGQFSTKSATSPTCPSLHSGLKQSYQSCRSIPIGLRKRRAARVHPE</sequence>
<keyword evidence="2" id="KW-1185">Reference proteome</keyword>
<organism evidence="1 2">
    <name type="scientific">Choiromyces venosus 120613-1</name>
    <dbReference type="NCBI Taxonomy" id="1336337"/>
    <lineage>
        <taxon>Eukaryota</taxon>
        <taxon>Fungi</taxon>
        <taxon>Dikarya</taxon>
        <taxon>Ascomycota</taxon>
        <taxon>Pezizomycotina</taxon>
        <taxon>Pezizomycetes</taxon>
        <taxon>Pezizales</taxon>
        <taxon>Tuberaceae</taxon>
        <taxon>Choiromyces</taxon>
    </lineage>
</organism>
<protein>
    <submittedName>
        <fullName evidence="1">Uncharacterized protein</fullName>
    </submittedName>
</protein>
<accession>A0A3N4IUZ1</accession>
<gene>
    <name evidence="1" type="ORF">L873DRAFT_1795884</name>
</gene>
<dbReference type="AlphaFoldDB" id="A0A3N4IUZ1"/>
<evidence type="ECO:0000313" key="2">
    <source>
        <dbReference type="Proteomes" id="UP000276215"/>
    </source>
</evidence>
<dbReference type="Proteomes" id="UP000276215">
    <property type="component" value="Unassembled WGS sequence"/>
</dbReference>